<evidence type="ECO:0000313" key="1">
    <source>
        <dbReference type="EMBL" id="MBK1897279.1"/>
    </source>
</evidence>
<protein>
    <recommendedName>
        <fullName evidence="3">DUF2357 domain-containing protein</fullName>
    </recommendedName>
</protein>
<organism evidence="1 2">
    <name type="scientific">Chryseobacterium paridis</name>
    <dbReference type="NCBI Taxonomy" id="2800328"/>
    <lineage>
        <taxon>Bacteria</taxon>
        <taxon>Pseudomonadati</taxon>
        <taxon>Bacteroidota</taxon>
        <taxon>Flavobacteriia</taxon>
        <taxon>Flavobacteriales</taxon>
        <taxon>Weeksellaceae</taxon>
        <taxon>Chryseobacterium group</taxon>
        <taxon>Chryseobacterium</taxon>
    </lineage>
</organism>
<name>A0ABS1FXY6_9FLAO</name>
<proteinExistence type="predicted"/>
<dbReference type="EMBL" id="JAENHK010000010">
    <property type="protein sequence ID" value="MBK1897279.1"/>
    <property type="molecule type" value="Genomic_DNA"/>
</dbReference>
<keyword evidence="2" id="KW-1185">Reference proteome</keyword>
<evidence type="ECO:0000313" key="2">
    <source>
        <dbReference type="Proteomes" id="UP000628669"/>
    </source>
</evidence>
<comment type="caution">
    <text evidence="1">The sequence shown here is derived from an EMBL/GenBank/DDBJ whole genome shotgun (WGS) entry which is preliminary data.</text>
</comment>
<evidence type="ECO:0008006" key="3">
    <source>
        <dbReference type="Google" id="ProtNLM"/>
    </source>
</evidence>
<reference evidence="2" key="1">
    <citation type="submission" date="2021-01" db="EMBL/GenBank/DDBJ databases">
        <title>Genome public.</title>
        <authorList>
            <person name="Liu C."/>
            <person name="Sun Q."/>
        </authorList>
    </citation>
    <scope>NUCLEOTIDE SEQUENCE [LARGE SCALE GENOMIC DNA]</scope>
    <source>
        <strain evidence="2">YIM B02567</strain>
    </source>
</reference>
<dbReference type="Proteomes" id="UP000628669">
    <property type="component" value="Unassembled WGS sequence"/>
</dbReference>
<gene>
    <name evidence="1" type="ORF">JHL15_16060</name>
</gene>
<dbReference type="RefSeq" id="WP_200247353.1">
    <property type="nucleotide sequence ID" value="NZ_JAENHK010000010.1"/>
</dbReference>
<accession>A0ABS1FXY6</accession>
<sequence length="634" mass="74052">MNAYILRNGNAIRESKITNVTLTVDGFLSSFVVIETGKKYSYYRKDDKSGVEEGYYDEYKLSEYISKNLKTDNVLQRPKSFASFDYAQTGDMVNVRTADLSSNVFYTQKEYVFSHTVGKNYLLSYEKLNFSMMGNATINQTHYSPLVNKFYSKHIAKLSQIEESKKNKYLEYTIYSALRINQIIDEVFPTITANPNNISLNNLNQLINDLKAAWENDQLNYGSISSESCISYYSDLTSFYITAKKYFVEIQNYSERDRISLLINILKSVINNTTVQFKIQYLKDILDKELSENDVNSIVYLAMSFSETQQNEIDAFLGQLVGGSNYVCVNEELFQNDAEKYRHQRFNITLYEAIVRKLDGLQNKLWYYSPLYKYVHAKFVQDEGRESTPLHMFVMSIYALWTYSKYNPYRNNTYNDNVVGFKGNQDDVNKLFKYTRNTATTLKVEGRYTYPSIDFDASPLIINVSEYFIYAASKHFTSMRTSFCFADKIVVECNDYKQFKFTGGWMTPAQYEYKRDFYSYGYYHLFQPIQVLNISDNKVDVPVHEWDINNVVNKTTFIPAFLYHHMESTKYDELYYSIYWLPVVAAWKAAREIIPLVGKVADKLDDLLDVTEDIYDSMHPKAALEFIHDYALTH</sequence>